<evidence type="ECO:0000256" key="7">
    <source>
        <dbReference type="ARBA" id="ARBA00022723"/>
    </source>
</evidence>
<dbReference type="InterPro" id="IPR036412">
    <property type="entry name" value="HAD-like_sf"/>
</dbReference>
<evidence type="ECO:0000256" key="11">
    <source>
        <dbReference type="PIRSR" id="PIRSR605002-2"/>
    </source>
</evidence>
<comment type="subunit">
    <text evidence="4 13">Homodimer.</text>
</comment>
<dbReference type="NCBIfam" id="TIGR01484">
    <property type="entry name" value="HAD-SF-IIB"/>
    <property type="match status" value="1"/>
</dbReference>
<evidence type="ECO:0000256" key="2">
    <source>
        <dbReference type="ARBA" id="ARBA00004699"/>
    </source>
</evidence>
<sequence>MATVTLGTKEIPGVIALFDVDDTLTPARRPISETMKKTLAQLRTKIAIGYVGGSDLIKQKEQIGEDVLDLFDYAFSENGLTAYKMGQQLTSQSFIGFFGEEKYQKLANFILRHIADLDIPRKRGTFIEFRNGMINVSPIGRNCSRKERNEFEAYDKIHNIRPKMITALKENFPDYGLIFSIGGQISFDIMPAGWDKTYCLRHIENENFKTIHFFGDKTFEGGNDYEIFTHPKITGHTVSSPDNTQRILSELFGI</sequence>
<feature type="binding site" evidence="11">
    <location>
        <position position="188"/>
    </location>
    <ligand>
        <name>alpha-D-mannose 1-phosphate</name>
        <dbReference type="ChEBI" id="CHEBI:58409"/>
    </ligand>
</feature>
<dbReference type="InterPro" id="IPR005002">
    <property type="entry name" value="PMM"/>
</dbReference>
<feature type="binding site" evidence="12">
    <location>
        <position position="19"/>
    </location>
    <ligand>
        <name>Mg(2+)</name>
        <dbReference type="ChEBI" id="CHEBI:18420"/>
        <label>1</label>
    </ligand>
</feature>
<feature type="active site" description="Nucleophile" evidence="10">
    <location>
        <position position="19"/>
    </location>
</feature>
<feature type="binding site" evidence="11">
    <location>
        <position position="186"/>
    </location>
    <ligand>
        <name>alpha-D-mannose 1-phosphate</name>
        <dbReference type="ChEBI" id="CHEBI:58409"/>
    </ligand>
</feature>
<dbReference type="PANTHER" id="PTHR10466:SF0">
    <property type="entry name" value="PHOSPHOMANNOMUTASE"/>
    <property type="match status" value="1"/>
</dbReference>
<feature type="active site" description="Proton donor/acceptor" evidence="10">
    <location>
        <position position="21"/>
    </location>
</feature>
<dbReference type="PANTHER" id="PTHR10466">
    <property type="entry name" value="PHOSPHOMANNOMUTASE"/>
    <property type="match status" value="1"/>
</dbReference>
<dbReference type="CDD" id="cd02585">
    <property type="entry name" value="HAD_PMM"/>
    <property type="match status" value="1"/>
</dbReference>
<comment type="subcellular location">
    <subcellularLocation>
        <location evidence="1 13">Cytoplasm</location>
    </subcellularLocation>
</comment>
<evidence type="ECO:0000256" key="5">
    <source>
        <dbReference type="ARBA" id="ARBA00012730"/>
    </source>
</evidence>
<evidence type="ECO:0000256" key="3">
    <source>
        <dbReference type="ARBA" id="ARBA00009736"/>
    </source>
</evidence>
<evidence type="ECO:0000313" key="14">
    <source>
        <dbReference type="EMBL" id="KAJ3085953.1"/>
    </source>
</evidence>
<dbReference type="Proteomes" id="UP001211907">
    <property type="component" value="Unassembled WGS sequence"/>
</dbReference>
<dbReference type="GO" id="GO:0009298">
    <property type="term" value="P:GDP-mannose biosynthetic process"/>
    <property type="evidence" value="ECO:0007669"/>
    <property type="project" value="InterPro"/>
</dbReference>
<dbReference type="EMBL" id="JADGJH010004403">
    <property type="protein sequence ID" value="KAJ3085953.1"/>
    <property type="molecule type" value="Genomic_DNA"/>
</dbReference>
<dbReference type="AlphaFoldDB" id="A0AAD5STK2"/>
<organism evidence="14 15">
    <name type="scientific">Physocladia obscura</name>
    <dbReference type="NCBI Taxonomy" id="109957"/>
    <lineage>
        <taxon>Eukaryota</taxon>
        <taxon>Fungi</taxon>
        <taxon>Fungi incertae sedis</taxon>
        <taxon>Chytridiomycota</taxon>
        <taxon>Chytridiomycota incertae sedis</taxon>
        <taxon>Chytridiomycetes</taxon>
        <taxon>Chytridiales</taxon>
        <taxon>Chytriomycetaceae</taxon>
        <taxon>Physocladia</taxon>
    </lineage>
</organism>
<evidence type="ECO:0000256" key="4">
    <source>
        <dbReference type="ARBA" id="ARBA00011738"/>
    </source>
</evidence>
<keyword evidence="6 13" id="KW-0963">Cytoplasm</keyword>
<dbReference type="SFLD" id="SFLDF00445">
    <property type="entry name" value="alpha-phosphomannomutase"/>
    <property type="match status" value="1"/>
</dbReference>
<keyword evidence="7 12" id="KW-0479">Metal-binding</keyword>
<evidence type="ECO:0000256" key="13">
    <source>
        <dbReference type="RuleBase" id="RU361118"/>
    </source>
</evidence>
<comment type="cofactor">
    <cofactor evidence="12">
        <name>Mg(2+)</name>
        <dbReference type="ChEBI" id="CHEBI:18420"/>
    </cofactor>
</comment>
<dbReference type="GO" id="GO:0006487">
    <property type="term" value="P:protein N-linked glycosylation"/>
    <property type="evidence" value="ECO:0007669"/>
    <property type="project" value="TreeGrafter"/>
</dbReference>
<keyword evidence="8 12" id="KW-0460">Magnesium</keyword>
<keyword evidence="15" id="KW-1185">Reference proteome</keyword>
<comment type="caution">
    <text evidence="14">The sequence shown here is derived from an EMBL/GenBank/DDBJ whole genome shotgun (WGS) entry which is preliminary data.</text>
</comment>
<keyword evidence="9 13" id="KW-0413">Isomerase</keyword>
<dbReference type="InterPro" id="IPR006379">
    <property type="entry name" value="HAD-SF_hydro_IIB"/>
</dbReference>
<comment type="pathway">
    <text evidence="2 13">Nucleotide-sugar biosynthesis; GDP-alpha-D-mannose biosynthesis; alpha-D-mannose 1-phosphate from D-fructose 6-phosphate: step 2/2.</text>
</comment>
<name>A0AAD5STK2_9FUNG</name>
<dbReference type="GO" id="GO:0004615">
    <property type="term" value="F:phosphomannomutase activity"/>
    <property type="evidence" value="ECO:0007669"/>
    <property type="project" value="UniProtKB-EC"/>
</dbReference>
<feature type="binding site" evidence="11">
    <location>
        <position position="141"/>
    </location>
    <ligand>
        <name>alpha-D-mannose 1-phosphate</name>
        <dbReference type="ChEBI" id="CHEBI:58409"/>
    </ligand>
</feature>
<feature type="binding site" evidence="11">
    <location>
        <position position="28"/>
    </location>
    <ligand>
        <name>alpha-D-mannose 1-phosphate</name>
        <dbReference type="ChEBI" id="CHEBI:58409"/>
    </ligand>
</feature>
<evidence type="ECO:0000256" key="8">
    <source>
        <dbReference type="ARBA" id="ARBA00022842"/>
    </source>
</evidence>
<dbReference type="InterPro" id="IPR023214">
    <property type="entry name" value="HAD_sf"/>
</dbReference>
<dbReference type="SFLD" id="SFLDG01143">
    <property type="entry name" value="C2.B.3:_Phosphomannomutase_Lik"/>
    <property type="match status" value="1"/>
</dbReference>
<evidence type="ECO:0000256" key="12">
    <source>
        <dbReference type="PIRSR" id="PIRSR605002-3"/>
    </source>
</evidence>
<dbReference type="GO" id="GO:0046872">
    <property type="term" value="F:metal ion binding"/>
    <property type="evidence" value="ECO:0007669"/>
    <property type="project" value="UniProtKB-KW"/>
</dbReference>
<evidence type="ECO:0000256" key="1">
    <source>
        <dbReference type="ARBA" id="ARBA00004496"/>
    </source>
</evidence>
<dbReference type="EC" id="5.4.2.8" evidence="5 13"/>
<dbReference type="FunFam" id="3.30.1240.20:FF:000001">
    <property type="entry name" value="Phosphomannomutase"/>
    <property type="match status" value="1"/>
</dbReference>
<protein>
    <recommendedName>
        <fullName evidence="5 13">Phosphomannomutase</fullName>
        <ecNumber evidence="5 13">5.4.2.8</ecNumber>
    </recommendedName>
</protein>
<dbReference type="Pfam" id="PF03332">
    <property type="entry name" value="PMM"/>
    <property type="match status" value="1"/>
</dbReference>
<evidence type="ECO:0000256" key="9">
    <source>
        <dbReference type="ARBA" id="ARBA00023235"/>
    </source>
</evidence>
<dbReference type="SUPFAM" id="SSF56784">
    <property type="entry name" value="HAD-like"/>
    <property type="match status" value="1"/>
</dbReference>
<feature type="binding site" evidence="12">
    <location>
        <position position="21"/>
    </location>
    <ligand>
        <name>Mg(2+)</name>
        <dbReference type="ChEBI" id="CHEBI:18420"/>
        <label>1</label>
    </ligand>
</feature>
<proteinExistence type="inferred from homology"/>
<dbReference type="Gene3D" id="3.30.1240.20">
    <property type="match status" value="1"/>
</dbReference>
<feature type="binding site" evidence="12">
    <location>
        <position position="228"/>
    </location>
    <ligand>
        <name>Mg(2+)</name>
        <dbReference type="ChEBI" id="CHEBI:18420"/>
        <label>1</label>
    </ligand>
</feature>
<dbReference type="SFLD" id="SFLDS00003">
    <property type="entry name" value="Haloacid_Dehalogenase"/>
    <property type="match status" value="1"/>
</dbReference>
<dbReference type="GO" id="GO:0005829">
    <property type="term" value="C:cytosol"/>
    <property type="evidence" value="ECO:0007669"/>
    <property type="project" value="TreeGrafter"/>
</dbReference>
<comment type="catalytic activity">
    <reaction evidence="13">
        <text>alpha-D-mannose 1-phosphate = D-mannose 6-phosphate</text>
        <dbReference type="Rhea" id="RHEA:11140"/>
        <dbReference type="ChEBI" id="CHEBI:58409"/>
        <dbReference type="ChEBI" id="CHEBI:58735"/>
        <dbReference type="EC" id="5.4.2.8"/>
    </reaction>
</comment>
<accession>A0AAD5STK2</accession>
<evidence type="ECO:0000313" key="15">
    <source>
        <dbReference type="Proteomes" id="UP001211907"/>
    </source>
</evidence>
<evidence type="ECO:0000256" key="6">
    <source>
        <dbReference type="ARBA" id="ARBA00022490"/>
    </source>
</evidence>
<evidence type="ECO:0000256" key="10">
    <source>
        <dbReference type="PIRSR" id="PIRSR605002-1"/>
    </source>
</evidence>
<reference evidence="14" key="1">
    <citation type="submission" date="2020-05" db="EMBL/GenBank/DDBJ databases">
        <title>Phylogenomic resolution of chytrid fungi.</title>
        <authorList>
            <person name="Stajich J.E."/>
            <person name="Amses K."/>
            <person name="Simmons R."/>
            <person name="Seto K."/>
            <person name="Myers J."/>
            <person name="Bonds A."/>
            <person name="Quandt C.A."/>
            <person name="Barry K."/>
            <person name="Liu P."/>
            <person name="Grigoriev I."/>
            <person name="Longcore J.E."/>
            <person name="James T.Y."/>
        </authorList>
    </citation>
    <scope>NUCLEOTIDE SEQUENCE</scope>
    <source>
        <strain evidence="14">JEL0513</strain>
    </source>
</reference>
<dbReference type="InterPro" id="IPR043169">
    <property type="entry name" value="PMM_cap"/>
</dbReference>
<dbReference type="Gene3D" id="3.40.50.1000">
    <property type="entry name" value="HAD superfamily/HAD-like"/>
    <property type="match status" value="1"/>
</dbReference>
<comment type="function">
    <text evidence="13">Involved in the synthesis of the GDP-mannose and dolichol-phosphate-mannose required for a number of critical mannosyl transfer reactions.</text>
</comment>
<feature type="binding site" evidence="11">
    <location>
        <position position="148"/>
    </location>
    <ligand>
        <name>alpha-D-mannose 1-phosphate</name>
        <dbReference type="ChEBI" id="CHEBI:58409"/>
    </ligand>
</feature>
<dbReference type="GO" id="GO:0006013">
    <property type="term" value="P:mannose metabolic process"/>
    <property type="evidence" value="ECO:0007669"/>
    <property type="project" value="TreeGrafter"/>
</dbReference>
<feature type="binding site" evidence="12">
    <location>
        <position position="216"/>
    </location>
    <ligand>
        <name>Mg(2+)</name>
        <dbReference type="ChEBI" id="CHEBI:18420"/>
        <label>1</label>
    </ligand>
</feature>
<feature type="binding site" evidence="11">
    <location>
        <position position="130"/>
    </location>
    <ligand>
        <name>alpha-D-mannose 1-phosphate</name>
        <dbReference type="ChEBI" id="CHEBI:58409"/>
    </ligand>
</feature>
<dbReference type="SFLD" id="SFLDG01140">
    <property type="entry name" value="C2.B:_Phosphomannomutase_and_P"/>
    <property type="match status" value="1"/>
</dbReference>
<comment type="similarity">
    <text evidence="3 13">Belongs to the eukaryotic PMM family.</text>
</comment>
<gene>
    <name evidence="14" type="primary">SEC53_1</name>
    <name evidence="14" type="ORF">HK100_008872</name>
</gene>